<protein>
    <submittedName>
        <fullName evidence="5">Uncharacterized protein LOC104783445</fullName>
    </submittedName>
</protein>
<evidence type="ECO:0000259" key="3">
    <source>
        <dbReference type="Pfam" id="PF13966"/>
    </source>
</evidence>
<dbReference type="CDD" id="cd06222">
    <property type="entry name" value="RNase_H_like"/>
    <property type="match status" value="1"/>
</dbReference>
<evidence type="ECO:0000259" key="2">
    <source>
        <dbReference type="Pfam" id="PF13456"/>
    </source>
</evidence>
<dbReference type="InterPro" id="IPR000477">
    <property type="entry name" value="RT_dom"/>
</dbReference>
<reference evidence="5" key="2">
    <citation type="submission" date="2025-08" db="UniProtKB">
        <authorList>
            <consortium name="RefSeq"/>
        </authorList>
    </citation>
    <scope>IDENTIFICATION</scope>
    <source>
        <tissue evidence="5">Leaf</tissue>
    </source>
</reference>
<sequence>MDRLDHELLSPFLFIICTEALIAQLKGDPLSPFLFIICIEALIAQLKGAEDEGRITGLKFAQGSPPVSHLLFADDSLFFCKAEIQQCAELLKIINSYGRASGQQLNRDKSAILLGNRVPSETKTALKETMDRLNSRTNAWSAKLLSKGGKEVLLKSVAQAIPTYVMSCFLLPQNVIGKLRGAISKFWWSTKNNNRGIHWIAWDKICVPLSCGGLGFRDLKEFNLALLAKQLWRLLRFPNSLLCRVLKGRYFRYSNPIDVGRANSPSFGWRSIIAAKPLLQKGLRKNIRSGFSTRVWTDNWIPAVPPRPAKDNGGPRDSNLYVNHLIDFETKEWKQDKLKEVVDPQDIPLILGLKPSKSFMVDDYLWVHTRSGQYTVKLGYLVASEGNTESQAVMEPSLTKLKGHAWKLNAPRKIKHFIWQAIAGCIASCSRLVDRHCGTDRTCPRCGAAEESINHVLFECPPALQVWALSHTPLPPGIFPCSSLYANLDFLFWGAKDLGYVVSIVESFPWLLWYIWKARNDKVFNNHEILAPDTCEIAFSEATSWKLAQELGKEETEDIEQGGPVRTLQQGIGLVCCVDASWKDSDNIAGLGFELKGGPQMLYGARGTTRQLSPLHAELDGLIWAMETLISSGFTQVRFETDCSSIPKILEEMEEWPVFATELDVFSRLRDRFSFFSISFISRSNNVRADCLAKSARVRGAGIGVGVGGVDGIGTGAVPIVGADTTAPVEMGQVLGVLAQILERLAPPQAANPPIPDIVPRESVALSYLTIMDHKLKLGTQYFSGGANPTKEDEWRSHLERNFNSVRSLMEYRKNIAIHYLSG</sequence>
<feature type="domain" description="Reverse transcriptase" evidence="1">
    <location>
        <begin position="27"/>
        <end position="114"/>
    </location>
</feature>
<feature type="domain" description="Reverse transcriptase zinc-binding" evidence="3">
    <location>
        <begin position="400"/>
        <end position="467"/>
    </location>
</feature>
<dbReference type="Proteomes" id="UP000694864">
    <property type="component" value="Chromosome 4"/>
</dbReference>
<dbReference type="Pfam" id="PF00078">
    <property type="entry name" value="RVT_1"/>
    <property type="match status" value="1"/>
</dbReference>
<dbReference type="InterPro" id="IPR012337">
    <property type="entry name" value="RNaseH-like_sf"/>
</dbReference>
<dbReference type="PANTHER" id="PTHR33116:SF86">
    <property type="entry name" value="REVERSE TRANSCRIPTASE DOMAIN-CONTAINING PROTEIN"/>
    <property type="match status" value="1"/>
</dbReference>
<evidence type="ECO:0000313" key="5">
    <source>
        <dbReference type="RefSeq" id="XP_019099570.1"/>
    </source>
</evidence>
<dbReference type="InterPro" id="IPR036397">
    <property type="entry name" value="RNaseH_sf"/>
</dbReference>
<dbReference type="InterPro" id="IPR002156">
    <property type="entry name" value="RNaseH_domain"/>
</dbReference>
<keyword evidence="4" id="KW-1185">Reference proteome</keyword>
<gene>
    <name evidence="5" type="primary">LOC104783445</name>
</gene>
<evidence type="ECO:0000259" key="1">
    <source>
        <dbReference type="Pfam" id="PF00078"/>
    </source>
</evidence>
<reference evidence="4" key="1">
    <citation type="journal article" date="2014" name="Nat. Commun.">
        <title>The emerging biofuel crop Camelina sativa retains a highly undifferentiated hexaploid genome structure.</title>
        <authorList>
            <person name="Kagale S."/>
            <person name="Koh C."/>
            <person name="Nixon J."/>
            <person name="Bollina V."/>
            <person name="Clarke W.E."/>
            <person name="Tuteja R."/>
            <person name="Spillane C."/>
            <person name="Robinson S.J."/>
            <person name="Links M.G."/>
            <person name="Clarke C."/>
            <person name="Higgins E.E."/>
            <person name="Huebert T."/>
            <person name="Sharpe A.G."/>
            <person name="Parkin I.A."/>
        </authorList>
    </citation>
    <scope>NUCLEOTIDE SEQUENCE [LARGE SCALE GENOMIC DNA]</scope>
    <source>
        <strain evidence="4">cv. DH55</strain>
    </source>
</reference>
<dbReference type="InterPro" id="IPR044730">
    <property type="entry name" value="RNase_H-like_dom_plant"/>
</dbReference>
<dbReference type="Pfam" id="PF13966">
    <property type="entry name" value="zf-RVT"/>
    <property type="match status" value="1"/>
</dbReference>
<dbReference type="Pfam" id="PF13456">
    <property type="entry name" value="RVT_3"/>
    <property type="match status" value="1"/>
</dbReference>
<dbReference type="SUPFAM" id="SSF53098">
    <property type="entry name" value="Ribonuclease H-like"/>
    <property type="match status" value="1"/>
</dbReference>
<feature type="domain" description="RNase H type-1" evidence="2">
    <location>
        <begin position="578"/>
        <end position="696"/>
    </location>
</feature>
<dbReference type="InterPro" id="IPR026960">
    <property type="entry name" value="RVT-Znf"/>
</dbReference>
<name>A0ABM1RKN2_CAMSA</name>
<dbReference type="PANTHER" id="PTHR33116">
    <property type="entry name" value="REVERSE TRANSCRIPTASE ZINC-BINDING DOMAIN-CONTAINING PROTEIN-RELATED-RELATED"/>
    <property type="match status" value="1"/>
</dbReference>
<dbReference type="Gene3D" id="3.30.420.10">
    <property type="entry name" value="Ribonuclease H-like superfamily/Ribonuclease H"/>
    <property type="match status" value="1"/>
</dbReference>
<proteinExistence type="predicted"/>
<evidence type="ECO:0000313" key="4">
    <source>
        <dbReference type="Proteomes" id="UP000694864"/>
    </source>
</evidence>
<organism evidence="4 5">
    <name type="scientific">Camelina sativa</name>
    <name type="common">False flax</name>
    <name type="synonym">Myagrum sativum</name>
    <dbReference type="NCBI Taxonomy" id="90675"/>
    <lineage>
        <taxon>Eukaryota</taxon>
        <taxon>Viridiplantae</taxon>
        <taxon>Streptophyta</taxon>
        <taxon>Embryophyta</taxon>
        <taxon>Tracheophyta</taxon>
        <taxon>Spermatophyta</taxon>
        <taxon>Magnoliopsida</taxon>
        <taxon>eudicotyledons</taxon>
        <taxon>Gunneridae</taxon>
        <taxon>Pentapetalae</taxon>
        <taxon>rosids</taxon>
        <taxon>malvids</taxon>
        <taxon>Brassicales</taxon>
        <taxon>Brassicaceae</taxon>
        <taxon>Camelineae</taxon>
        <taxon>Camelina</taxon>
    </lineage>
</organism>
<dbReference type="RefSeq" id="XP_019099570.1">
    <property type="nucleotide sequence ID" value="XM_019244025.1"/>
</dbReference>
<dbReference type="GeneID" id="104783445"/>
<accession>A0ABM1RKN2</accession>